<sequence length="98" mass="11084">MASSSFGQAALNHPPIFTGSNYTAWKKRMKQFMWGVDEDLWLIVQDGPINAKVEEQHLWSAAQKKSAQLNQRALHVLQSAMNPDEADQVENCETARKI</sequence>
<dbReference type="Proteomes" id="UP001497516">
    <property type="component" value="Chromosome 1"/>
</dbReference>
<evidence type="ECO:0008006" key="3">
    <source>
        <dbReference type="Google" id="ProtNLM"/>
    </source>
</evidence>
<proteinExistence type="predicted"/>
<evidence type="ECO:0000313" key="1">
    <source>
        <dbReference type="EMBL" id="CAL1356319.1"/>
    </source>
</evidence>
<organism evidence="1 2">
    <name type="scientific">Linum trigynum</name>
    <dbReference type="NCBI Taxonomy" id="586398"/>
    <lineage>
        <taxon>Eukaryota</taxon>
        <taxon>Viridiplantae</taxon>
        <taxon>Streptophyta</taxon>
        <taxon>Embryophyta</taxon>
        <taxon>Tracheophyta</taxon>
        <taxon>Spermatophyta</taxon>
        <taxon>Magnoliopsida</taxon>
        <taxon>eudicotyledons</taxon>
        <taxon>Gunneridae</taxon>
        <taxon>Pentapetalae</taxon>
        <taxon>rosids</taxon>
        <taxon>fabids</taxon>
        <taxon>Malpighiales</taxon>
        <taxon>Linaceae</taxon>
        <taxon>Linum</taxon>
    </lineage>
</organism>
<keyword evidence="2" id="KW-1185">Reference proteome</keyword>
<name>A0AAV2CIE2_9ROSI</name>
<reference evidence="1 2" key="1">
    <citation type="submission" date="2024-04" db="EMBL/GenBank/DDBJ databases">
        <authorList>
            <person name="Fracassetti M."/>
        </authorList>
    </citation>
    <scope>NUCLEOTIDE SEQUENCE [LARGE SCALE GENOMIC DNA]</scope>
</reference>
<evidence type="ECO:0000313" key="2">
    <source>
        <dbReference type="Proteomes" id="UP001497516"/>
    </source>
</evidence>
<accession>A0AAV2CIE2</accession>
<protein>
    <recommendedName>
        <fullName evidence="3">DUF4219 domain-containing protein</fullName>
    </recommendedName>
</protein>
<gene>
    <name evidence="1" type="ORF">LTRI10_LOCUS4028</name>
</gene>
<dbReference type="AlphaFoldDB" id="A0AAV2CIE2"/>
<dbReference type="EMBL" id="OZ034813">
    <property type="protein sequence ID" value="CAL1356319.1"/>
    <property type="molecule type" value="Genomic_DNA"/>
</dbReference>